<protein>
    <recommendedName>
        <fullName evidence="1">PPC domain-containing protein</fullName>
    </recommendedName>
</protein>
<organism evidence="2 3">
    <name type="scientific">Pseudoduganella lurida</name>
    <dbReference type="NCBI Taxonomy" id="1036180"/>
    <lineage>
        <taxon>Bacteria</taxon>
        <taxon>Pseudomonadati</taxon>
        <taxon>Pseudomonadota</taxon>
        <taxon>Betaproteobacteria</taxon>
        <taxon>Burkholderiales</taxon>
        <taxon>Oxalobacteraceae</taxon>
        <taxon>Telluria group</taxon>
        <taxon>Pseudoduganella</taxon>
    </lineage>
</organism>
<comment type="caution">
    <text evidence="2">The sequence shown here is derived from an EMBL/GenBank/DDBJ whole genome shotgun (WGS) entry which is preliminary data.</text>
</comment>
<reference evidence="2 3" key="1">
    <citation type="journal article" date="2015" name="Stand. Genomic Sci.">
        <title>Genomic Encyclopedia of Bacterial and Archaeal Type Strains, Phase III: the genomes of soil and plant-associated and newly described type strains.</title>
        <authorList>
            <person name="Whitman W.B."/>
            <person name="Woyke T."/>
            <person name="Klenk H.P."/>
            <person name="Zhou Y."/>
            <person name="Lilburn T.G."/>
            <person name="Beck B.J."/>
            <person name="De Vos P."/>
            <person name="Vandamme P."/>
            <person name="Eisen J.A."/>
            <person name="Garrity G."/>
            <person name="Hugenholtz P."/>
            <person name="Kyrpides N.C."/>
        </authorList>
    </citation>
    <scope>NUCLEOTIDE SEQUENCE [LARGE SCALE GENOMIC DNA]</scope>
    <source>
        <strain evidence="2 3">CGMCC 1.10822</strain>
    </source>
</reference>
<dbReference type="SUPFAM" id="SSF117856">
    <property type="entry name" value="AF0104/ALDC/Ptd012-like"/>
    <property type="match status" value="1"/>
</dbReference>
<sequence>MTMQAFPLRLLPGDDLRGAIETALAGQDAAFVLQGIGSLSVVRLRFAGRPQADEFRGDYEILTIAGSVSADGAHLHMSVSDADGLVLGGHVAPGCIVRTTAELLAATLPGHAFTREHDPATGYPELAIRAR</sequence>
<gene>
    <name evidence="2" type="ORF">IP91_02357</name>
</gene>
<evidence type="ECO:0000313" key="3">
    <source>
        <dbReference type="Proteomes" id="UP000318431"/>
    </source>
</evidence>
<dbReference type="CDD" id="cd11378">
    <property type="entry name" value="DUF296"/>
    <property type="match status" value="1"/>
</dbReference>
<dbReference type="PANTHER" id="PTHR34988:SF1">
    <property type="entry name" value="DNA-BINDING PROTEIN"/>
    <property type="match status" value="1"/>
</dbReference>
<proteinExistence type="predicted"/>
<dbReference type="InterPro" id="IPR005175">
    <property type="entry name" value="PPC_dom"/>
</dbReference>
<name>A0A562RBV1_9BURK</name>
<dbReference type="PANTHER" id="PTHR34988">
    <property type="entry name" value="PROTEIN, PUTATIVE-RELATED"/>
    <property type="match status" value="1"/>
</dbReference>
<dbReference type="Gene3D" id="3.30.1330.80">
    <property type="entry name" value="Hypothetical protein, similar to alpha- acetolactate decarboxylase, domain 2"/>
    <property type="match status" value="1"/>
</dbReference>
<evidence type="ECO:0000259" key="1">
    <source>
        <dbReference type="PROSITE" id="PS51742"/>
    </source>
</evidence>
<dbReference type="Pfam" id="PF03479">
    <property type="entry name" value="PCC"/>
    <property type="match status" value="1"/>
</dbReference>
<keyword evidence="3" id="KW-1185">Reference proteome</keyword>
<dbReference type="Proteomes" id="UP000318431">
    <property type="component" value="Unassembled WGS sequence"/>
</dbReference>
<dbReference type="EMBL" id="VLLB01000003">
    <property type="protein sequence ID" value="TWI66539.1"/>
    <property type="molecule type" value="Genomic_DNA"/>
</dbReference>
<dbReference type="AlphaFoldDB" id="A0A562RBV1"/>
<accession>A0A562RBV1</accession>
<evidence type="ECO:0000313" key="2">
    <source>
        <dbReference type="EMBL" id="TWI66539.1"/>
    </source>
</evidence>
<dbReference type="PROSITE" id="PS51742">
    <property type="entry name" value="PPC"/>
    <property type="match status" value="1"/>
</dbReference>
<feature type="domain" description="PPC" evidence="1">
    <location>
        <begin position="1"/>
        <end position="129"/>
    </location>
</feature>